<name>A0A0M1MZV8_9MOLU</name>
<accession>A0A0M1MZV8</accession>
<sequence>MLKVYYKNQTLNVNSNTSLEEVKKQLQLTNVYAAQVNNKIRELTFELAEPENDVLFLDLSHPQAVDIYEASLRYLVVMAFYHVFPEKKVRFSYYSSQSLLVTLENNAEFNLEMFEQIQKKMIALVAQKLKIEKKSFSLEKALEIYDAFGFENKKKLLQQKPQNKVSLYVCDSYYNDMHQGMVPNTSYLTHYQLLYRSSSMILQFPQTFHHGVIPLFKEEPFFEKTLHQTSVWRQMTQTQNIHQINNYSSNPKKNFDLISIAEINHQRQLMEISNQIADKKDKIKIIHIAGPSSSGKTTLAKKLQLQLMAVGVTSTLVSMDNYYLPLEEVPKTSDGSSYDFEHIQALNIDLFNQNINDLILHKKAIIPQFDFSTRVITHKPIEINTQVLLVEGIHANNPALLPSLSREQKFKIYIAPQHQLSLDEHNPLHITDIRFLRRTIRDLKMRSTNILKTFDFWKSVREGEFRWIYPYQQEADYLFNSELIYEFNVLKPYLELLLLEVPLMSPYFEKAQYYLKLLSWFDAWESDLVPHESLLREFIGNSPFYQ</sequence>
<dbReference type="InterPro" id="IPR027417">
    <property type="entry name" value="P-loop_NTPase"/>
</dbReference>
<protein>
    <submittedName>
        <fullName evidence="2">Uridine kinase</fullName>
    </submittedName>
</protein>
<evidence type="ECO:0000313" key="3">
    <source>
        <dbReference type="Proteomes" id="UP000037386"/>
    </source>
</evidence>
<dbReference type="Gene3D" id="3.30.980.10">
    <property type="entry name" value="Threonyl-trna Synthetase, Chain A, domain 2"/>
    <property type="match status" value="1"/>
</dbReference>
<proteinExistence type="predicted"/>
<dbReference type="PATRIC" id="fig|479893.3.peg.349"/>
<dbReference type="SUPFAM" id="SSF52540">
    <property type="entry name" value="P-loop containing nucleoside triphosphate hydrolases"/>
    <property type="match status" value="1"/>
</dbReference>
<dbReference type="STRING" id="479893.CPX_001555"/>
<dbReference type="GO" id="GO:0005524">
    <property type="term" value="F:ATP binding"/>
    <property type="evidence" value="ECO:0007669"/>
    <property type="project" value="InterPro"/>
</dbReference>
<evidence type="ECO:0000259" key="1">
    <source>
        <dbReference type="Pfam" id="PF00485"/>
    </source>
</evidence>
<dbReference type="PANTHER" id="PTHR10285">
    <property type="entry name" value="URIDINE KINASE"/>
    <property type="match status" value="1"/>
</dbReference>
<dbReference type="RefSeq" id="WP_053521457.1">
    <property type="nucleotide sequence ID" value="NZ_LHCF01000007.1"/>
</dbReference>
<dbReference type="Gene3D" id="3.40.50.300">
    <property type="entry name" value="P-loop containing nucleotide triphosphate hydrolases"/>
    <property type="match status" value="1"/>
</dbReference>
<dbReference type="EMBL" id="LHCF01000007">
    <property type="protein sequence ID" value="KOR75432.1"/>
    <property type="molecule type" value="Genomic_DNA"/>
</dbReference>
<feature type="domain" description="Phosphoribulokinase/uridine kinase" evidence="1">
    <location>
        <begin position="285"/>
        <end position="480"/>
    </location>
</feature>
<dbReference type="InterPro" id="IPR006083">
    <property type="entry name" value="PRK/URK"/>
</dbReference>
<keyword evidence="2" id="KW-0808">Transferase</keyword>
<evidence type="ECO:0000313" key="2">
    <source>
        <dbReference type="EMBL" id="KOR75432.1"/>
    </source>
</evidence>
<dbReference type="Pfam" id="PF00485">
    <property type="entry name" value="PRK"/>
    <property type="match status" value="1"/>
</dbReference>
<dbReference type="AlphaFoldDB" id="A0A0M1MZV8"/>
<dbReference type="CDD" id="cd02028">
    <property type="entry name" value="UMPK_like"/>
    <property type="match status" value="1"/>
</dbReference>
<comment type="caution">
    <text evidence="2">The sequence shown here is derived from an EMBL/GenBank/DDBJ whole genome shotgun (WGS) entry which is preliminary data.</text>
</comment>
<dbReference type="OrthoDB" id="9764644at2"/>
<dbReference type="SUPFAM" id="SSF55186">
    <property type="entry name" value="ThrRS/AlaRS common domain"/>
    <property type="match status" value="1"/>
</dbReference>
<keyword evidence="2" id="KW-0418">Kinase</keyword>
<dbReference type="Proteomes" id="UP000037386">
    <property type="component" value="Unassembled WGS sequence"/>
</dbReference>
<dbReference type="GO" id="GO:0016301">
    <property type="term" value="F:kinase activity"/>
    <property type="evidence" value="ECO:0007669"/>
    <property type="project" value="UniProtKB-KW"/>
</dbReference>
<gene>
    <name evidence="2" type="primary">udk</name>
    <name evidence="2" type="ORF">CPX_001555</name>
</gene>
<reference evidence="3" key="1">
    <citation type="submission" date="2015-05" db="EMBL/GenBank/DDBJ databases">
        <title>Draft genome sequence of 'Candidatus Phytoplasma Pruni' strain CX, a plant pathogenic bacterium.</title>
        <authorList>
            <person name="Lee I.-M."/>
            <person name="Bottner-Parker K.D."/>
            <person name="Shao J."/>
            <person name="Gundersen-Rindal D.E."/>
            <person name="Zhao Y."/>
            <person name="Davis R.E."/>
        </authorList>
    </citation>
    <scope>NUCLEOTIDE SEQUENCE [LARGE SCALE GENOMIC DNA]</scope>
    <source>
        <strain evidence="3">CX</strain>
    </source>
</reference>
<organism evidence="2 3">
    <name type="scientific">Candidatus Phytoplasma pruni</name>
    <dbReference type="NCBI Taxonomy" id="479893"/>
    <lineage>
        <taxon>Bacteria</taxon>
        <taxon>Bacillati</taxon>
        <taxon>Mycoplasmatota</taxon>
        <taxon>Mollicutes</taxon>
        <taxon>Acholeplasmatales</taxon>
        <taxon>Acholeplasmataceae</taxon>
        <taxon>Candidatus Phytoplasma</taxon>
        <taxon>16SrIII (X-disease group)</taxon>
    </lineage>
</organism>
<dbReference type="InterPro" id="IPR018163">
    <property type="entry name" value="Thr/Ala-tRNA-synth_IIc_edit"/>
</dbReference>